<dbReference type="EC" id="3.4.14.10" evidence="4"/>
<dbReference type="GO" id="GO:0008240">
    <property type="term" value="F:tripeptidyl-peptidase activity"/>
    <property type="evidence" value="ECO:0007669"/>
    <property type="project" value="UniProtKB-EC"/>
</dbReference>
<comment type="catalytic activity">
    <reaction evidence="1">
        <text>Release of an N-terminal tripeptide from a polypeptide.</text>
        <dbReference type="EC" id="3.4.14.10"/>
    </reaction>
</comment>
<reference evidence="18" key="1">
    <citation type="submission" date="2021-07" db="EMBL/GenBank/DDBJ databases">
        <authorList>
            <person name="Branca A.L. A."/>
        </authorList>
    </citation>
    <scope>NUCLEOTIDE SEQUENCE</scope>
</reference>
<name>A0A9W4I6Q5_9EURO</name>
<dbReference type="CDD" id="cd11377">
    <property type="entry name" value="Pro-peptidase_S53"/>
    <property type="match status" value="1"/>
</dbReference>
<feature type="binding site" evidence="15">
    <location>
        <position position="599"/>
    </location>
    <ligand>
        <name>Ca(2+)</name>
        <dbReference type="ChEBI" id="CHEBI:29108"/>
    </ligand>
</feature>
<comment type="cofactor">
    <cofactor evidence="15">
        <name>Ca(2+)</name>
        <dbReference type="ChEBI" id="CHEBI:29108"/>
    </cofactor>
    <text evidence="15">Binds 1 Ca(2+) ion per subunit.</text>
</comment>
<keyword evidence="10 15" id="KW-0720">Serine protease</keyword>
<dbReference type="Gene3D" id="3.40.50.200">
    <property type="entry name" value="Peptidase S8/S53 domain"/>
    <property type="match status" value="1"/>
</dbReference>
<dbReference type="GO" id="GO:0005576">
    <property type="term" value="C:extracellular region"/>
    <property type="evidence" value="ECO:0007669"/>
    <property type="project" value="UniProtKB-SubCell"/>
</dbReference>
<evidence type="ECO:0000256" key="11">
    <source>
        <dbReference type="ARBA" id="ARBA00022837"/>
    </source>
</evidence>
<gene>
    <name evidence="18" type="ORF">PSALAMII_LOCUS281</name>
</gene>
<dbReference type="InterPro" id="IPR030400">
    <property type="entry name" value="Sedolisin_dom"/>
</dbReference>
<keyword evidence="14" id="KW-0325">Glycoprotein</keyword>
<keyword evidence="5" id="KW-0964">Secreted</keyword>
<feature type="active site" description="Charge relay system" evidence="15">
    <location>
        <position position="324"/>
    </location>
</feature>
<keyword evidence="13" id="KW-0865">Zymogen</keyword>
<evidence type="ECO:0000256" key="6">
    <source>
        <dbReference type="ARBA" id="ARBA00022670"/>
    </source>
</evidence>
<keyword evidence="8 16" id="KW-0732">Signal</keyword>
<sequence length="635" mass="70203">MVGQRYIAILIWGICLAFPTSDKQVHEPYTVQEVHTAPPTWRRIRRATRTEQITLNIGLKHGRASELERQLLEISNPSNPRYRQYFSLDDLHSLSKPPLGAVEQVLAWLSVHGIQQDNLQFSPARDWVTFNTSIQQAESLLGTEYSVYKNGNSLATRALQWSVPSNLQGVIDTIQPTTSFWHLKARDRQQINSTDDSNLNLHAIEAVGPNVGSMGIDMSHLPKDLTPREACNVTAVTPLCLRVLYGTLGYSVQTKEPKHMALVNFLEEFNNRSDLAQFAKTYRPDAIAAAEGFRDLSIAGGINQQSPANPDQLSERLGLEGNLDAEILIGIAHPIPLTAYTVGGPPPPSVSSSSFPENTNEPYLTWLNWLLAQPDSELPSVISSSYGEVEETVPLSYARRVCLAFAQLGLRGVSVITGSGDHGVGHPAHCEKDFLANFPDSCPWVTSVGATKGISPEVVATNPDNGFVSGGGFSRYFPRPFYQEGKNSIDRYLAEIGSLHEKRFDPSGRAFPDVAAQGYRYVTVWNGTTRLVDGTSASAPTFASIIALLNDALAAEGQPAMGFLNPWLYEEGWRAFTDVTEGSNEGCNTTGFPAIEGWDVASGWGTPSFPRLKELALRRRFRLQLPWYLRWKEWW</sequence>
<protein>
    <recommendedName>
        <fullName evidence="4">tripeptidyl-peptidase II</fullName>
        <ecNumber evidence="4">3.4.14.10</ecNumber>
    </recommendedName>
</protein>
<comment type="subcellular location">
    <subcellularLocation>
        <location evidence="3">Secreted</location>
        <location evidence="3">Extracellular space</location>
    </subcellularLocation>
</comment>
<evidence type="ECO:0000256" key="8">
    <source>
        <dbReference type="ARBA" id="ARBA00022729"/>
    </source>
</evidence>
<feature type="domain" description="Peptidase S53" evidence="17">
    <location>
        <begin position="235"/>
        <end position="619"/>
    </location>
</feature>
<evidence type="ECO:0000256" key="13">
    <source>
        <dbReference type="ARBA" id="ARBA00023145"/>
    </source>
</evidence>
<comment type="function">
    <text evidence="2">Secreted tripeptidyl-peptidase which degrades proteins at acidic pHs and is involved in virulence.</text>
</comment>
<evidence type="ECO:0000313" key="19">
    <source>
        <dbReference type="Proteomes" id="UP001152649"/>
    </source>
</evidence>
<evidence type="ECO:0000256" key="2">
    <source>
        <dbReference type="ARBA" id="ARBA00002451"/>
    </source>
</evidence>
<dbReference type="SUPFAM" id="SSF54897">
    <property type="entry name" value="Protease propeptides/inhibitors"/>
    <property type="match status" value="1"/>
</dbReference>
<evidence type="ECO:0000256" key="3">
    <source>
        <dbReference type="ARBA" id="ARBA00004239"/>
    </source>
</evidence>
<dbReference type="EMBL" id="CAJVPG010000011">
    <property type="protein sequence ID" value="CAG8231639.1"/>
    <property type="molecule type" value="Genomic_DNA"/>
</dbReference>
<accession>A0A9W4I6Q5</accession>
<evidence type="ECO:0000313" key="18">
    <source>
        <dbReference type="EMBL" id="CAG8231639.1"/>
    </source>
</evidence>
<feature type="chain" id="PRO_5040859963" description="tripeptidyl-peptidase II" evidence="16">
    <location>
        <begin position="18"/>
        <end position="635"/>
    </location>
</feature>
<dbReference type="CDD" id="cd04056">
    <property type="entry name" value="Peptidases_S53"/>
    <property type="match status" value="1"/>
</dbReference>
<feature type="binding site" evidence="15">
    <location>
        <position position="597"/>
    </location>
    <ligand>
        <name>Ca(2+)</name>
        <dbReference type="ChEBI" id="CHEBI:29108"/>
    </ligand>
</feature>
<dbReference type="PANTHER" id="PTHR14218:SF39">
    <property type="entry name" value="PEPTIDASE S53 DOMAIN-CONTAINING PROTEIN"/>
    <property type="match status" value="1"/>
</dbReference>
<evidence type="ECO:0000256" key="10">
    <source>
        <dbReference type="ARBA" id="ARBA00022825"/>
    </source>
</evidence>
<keyword evidence="9 15" id="KW-0378">Hydrolase</keyword>
<organism evidence="18 19">
    <name type="scientific">Penicillium salamii</name>
    <dbReference type="NCBI Taxonomy" id="1612424"/>
    <lineage>
        <taxon>Eukaryota</taxon>
        <taxon>Fungi</taxon>
        <taxon>Dikarya</taxon>
        <taxon>Ascomycota</taxon>
        <taxon>Pezizomycotina</taxon>
        <taxon>Eurotiomycetes</taxon>
        <taxon>Eurotiomycetidae</taxon>
        <taxon>Eurotiales</taxon>
        <taxon>Aspergillaceae</taxon>
        <taxon>Penicillium</taxon>
    </lineage>
</organism>
<comment type="caution">
    <text evidence="18">The sequence shown here is derived from an EMBL/GenBank/DDBJ whole genome shotgun (WGS) entry which is preliminary data.</text>
</comment>
<feature type="binding site" evidence="15">
    <location>
        <position position="578"/>
    </location>
    <ligand>
        <name>Ca(2+)</name>
        <dbReference type="ChEBI" id="CHEBI:29108"/>
    </ligand>
</feature>
<evidence type="ECO:0000256" key="15">
    <source>
        <dbReference type="PROSITE-ProRule" id="PRU01032"/>
    </source>
</evidence>
<dbReference type="InterPro" id="IPR015366">
    <property type="entry name" value="S53_propep"/>
</dbReference>
<dbReference type="SUPFAM" id="SSF52743">
    <property type="entry name" value="Subtilisin-like"/>
    <property type="match status" value="1"/>
</dbReference>
<keyword evidence="19" id="KW-1185">Reference proteome</keyword>
<dbReference type="AlphaFoldDB" id="A0A9W4I6Q5"/>
<proteinExistence type="predicted"/>
<dbReference type="GO" id="GO:0006508">
    <property type="term" value="P:proteolysis"/>
    <property type="evidence" value="ECO:0007669"/>
    <property type="project" value="UniProtKB-KW"/>
</dbReference>
<dbReference type="PROSITE" id="PS51695">
    <property type="entry name" value="SEDOLISIN"/>
    <property type="match status" value="1"/>
</dbReference>
<dbReference type="SMART" id="SM00944">
    <property type="entry name" value="Pro-kuma_activ"/>
    <property type="match status" value="1"/>
</dbReference>
<dbReference type="OrthoDB" id="409122at2759"/>
<dbReference type="GO" id="GO:0046872">
    <property type="term" value="F:metal ion binding"/>
    <property type="evidence" value="ECO:0007669"/>
    <property type="project" value="UniProtKB-UniRule"/>
</dbReference>
<evidence type="ECO:0000256" key="7">
    <source>
        <dbReference type="ARBA" id="ARBA00022723"/>
    </source>
</evidence>
<feature type="active site" description="Charge relay system" evidence="15">
    <location>
        <position position="320"/>
    </location>
</feature>
<keyword evidence="11 15" id="KW-0106">Calcium</keyword>
<dbReference type="GO" id="GO:0004252">
    <property type="term" value="F:serine-type endopeptidase activity"/>
    <property type="evidence" value="ECO:0007669"/>
    <property type="project" value="UniProtKB-UniRule"/>
</dbReference>
<feature type="signal peptide" evidence="16">
    <location>
        <begin position="1"/>
        <end position="17"/>
    </location>
</feature>
<evidence type="ECO:0000259" key="17">
    <source>
        <dbReference type="PROSITE" id="PS51695"/>
    </source>
</evidence>
<evidence type="ECO:0000256" key="9">
    <source>
        <dbReference type="ARBA" id="ARBA00022801"/>
    </source>
</evidence>
<evidence type="ECO:0000256" key="14">
    <source>
        <dbReference type="ARBA" id="ARBA00023180"/>
    </source>
</evidence>
<evidence type="ECO:0000256" key="5">
    <source>
        <dbReference type="ARBA" id="ARBA00022525"/>
    </source>
</evidence>
<evidence type="ECO:0000256" key="4">
    <source>
        <dbReference type="ARBA" id="ARBA00012462"/>
    </source>
</evidence>
<dbReference type="PANTHER" id="PTHR14218">
    <property type="entry name" value="PROTEASE S8 TRIPEPTIDYL PEPTIDASE I CLN2"/>
    <property type="match status" value="1"/>
</dbReference>
<keyword evidence="6 15" id="KW-0645">Protease</keyword>
<evidence type="ECO:0000256" key="16">
    <source>
        <dbReference type="SAM" id="SignalP"/>
    </source>
</evidence>
<dbReference type="InterPro" id="IPR050819">
    <property type="entry name" value="Tripeptidyl-peptidase_I"/>
</dbReference>
<evidence type="ECO:0000256" key="1">
    <source>
        <dbReference type="ARBA" id="ARBA00001910"/>
    </source>
</evidence>
<keyword evidence="7 15" id="KW-0479">Metal-binding</keyword>
<dbReference type="InterPro" id="IPR036852">
    <property type="entry name" value="Peptidase_S8/S53_dom_sf"/>
</dbReference>
<dbReference type="FunFam" id="3.40.50.200:FF:000015">
    <property type="entry name" value="Tripeptidyl peptidase A"/>
    <property type="match status" value="1"/>
</dbReference>
<dbReference type="Pfam" id="PF09286">
    <property type="entry name" value="Pro-kuma_activ"/>
    <property type="match status" value="1"/>
</dbReference>
<keyword evidence="12" id="KW-0843">Virulence</keyword>
<evidence type="ECO:0000256" key="12">
    <source>
        <dbReference type="ARBA" id="ARBA00023026"/>
    </source>
</evidence>
<dbReference type="Proteomes" id="UP001152649">
    <property type="component" value="Unassembled WGS sequence"/>
</dbReference>
<feature type="active site" description="Charge relay system" evidence="15">
    <location>
        <position position="536"/>
    </location>
</feature>
<feature type="binding site" evidence="15">
    <location>
        <position position="579"/>
    </location>
    <ligand>
        <name>Ca(2+)</name>
        <dbReference type="ChEBI" id="CHEBI:29108"/>
    </ligand>
</feature>